<dbReference type="PROSITE" id="PS00198">
    <property type="entry name" value="4FE4S_FER_1"/>
    <property type="match status" value="1"/>
</dbReference>
<dbReference type="InterPro" id="IPR017896">
    <property type="entry name" value="4Fe4S_Fe-S-bd"/>
</dbReference>
<reference evidence="7 8" key="1">
    <citation type="submission" date="2018-06" db="EMBL/GenBank/DDBJ databases">
        <authorList>
            <consortium name="Pathogen Informatics"/>
            <person name="Doyle S."/>
        </authorList>
    </citation>
    <scope>NUCLEOTIDE SEQUENCE [LARGE SCALE GENOMIC DNA]</scope>
    <source>
        <strain evidence="7 8">NCTC12112</strain>
    </source>
</reference>
<keyword evidence="5" id="KW-0411">Iron-sulfur</keyword>
<dbReference type="SUPFAM" id="SSF55469">
    <property type="entry name" value="FMN-dependent nitroreductase-like"/>
    <property type="match status" value="1"/>
</dbReference>
<organism evidence="7 8">
    <name type="scientific">Fusobacterium ulcerans</name>
    <dbReference type="NCBI Taxonomy" id="861"/>
    <lineage>
        <taxon>Bacteria</taxon>
        <taxon>Fusobacteriati</taxon>
        <taxon>Fusobacteriota</taxon>
        <taxon>Fusobacteriia</taxon>
        <taxon>Fusobacteriales</taxon>
        <taxon>Fusobacteriaceae</taxon>
        <taxon>Fusobacterium</taxon>
    </lineage>
</organism>
<evidence type="ECO:0000256" key="1">
    <source>
        <dbReference type="ARBA" id="ARBA00007118"/>
    </source>
</evidence>
<sequence length="266" mass="30306">MVSIDKEKCIGCRACVEDCFPENLFLENGKAEIKGRCMQCGHCIAVCPVNAVSITNYPKEGIEEYNKEEFNISPERLLNFIKFRRSVRHYKNKPVEKEKLEKVIEAGRYTATGSNMQDVSYIVIQETLEKIKPVIWESLYEFALENLNEKGVIGAYAPRWIKMYEDYKKDPEKDTLFFKAPVLLVVTALSPLNGGLASSNIELMANAEGLGVLFTGFIERAIKNSKEAKKILGIDKKEVISCMLMGYPDIKFRRTVPRKQAEISWK</sequence>
<dbReference type="EC" id="1.6.-.-" evidence="7"/>
<evidence type="ECO:0000256" key="5">
    <source>
        <dbReference type="ARBA" id="ARBA00023014"/>
    </source>
</evidence>
<accession>A0AAX2JFW9</accession>
<dbReference type="RefSeq" id="WP_005980916.1">
    <property type="nucleotide sequence ID" value="NZ_CABKNW010000005.1"/>
</dbReference>
<protein>
    <submittedName>
        <fullName evidence="7">NADPH-dependent oxidoreductase</fullName>
        <ecNumber evidence="7">1.6.-.-</ecNumber>
    </submittedName>
</protein>
<dbReference type="KEGG" id="ful:C4N20_03240"/>
<keyword evidence="2" id="KW-0479">Metal-binding</keyword>
<evidence type="ECO:0000259" key="6">
    <source>
        <dbReference type="PROSITE" id="PS51379"/>
    </source>
</evidence>
<dbReference type="Proteomes" id="UP000249008">
    <property type="component" value="Chromosome 1"/>
</dbReference>
<evidence type="ECO:0000256" key="2">
    <source>
        <dbReference type="ARBA" id="ARBA00022723"/>
    </source>
</evidence>
<comment type="similarity">
    <text evidence="1">Belongs to the nitroreductase family.</text>
</comment>
<evidence type="ECO:0000313" key="7">
    <source>
        <dbReference type="EMBL" id="SQJ11032.1"/>
    </source>
</evidence>
<dbReference type="GO" id="GO:0046872">
    <property type="term" value="F:metal ion binding"/>
    <property type="evidence" value="ECO:0007669"/>
    <property type="project" value="UniProtKB-KW"/>
</dbReference>
<dbReference type="GO" id="GO:0016491">
    <property type="term" value="F:oxidoreductase activity"/>
    <property type="evidence" value="ECO:0007669"/>
    <property type="project" value="UniProtKB-KW"/>
</dbReference>
<feature type="domain" description="4Fe-4S ferredoxin-type" evidence="6">
    <location>
        <begin position="29"/>
        <end position="57"/>
    </location>
</feature>
<dbReference type="Gene3D" id="3.40.109.10">
    <property type="entry name" value="NADH Oxidase"/>
    <property type="match status" value="1"/>
</dbReference>
<dbReference type="SUPFAM" id="SSF54862">
    <property type="entry name" value="4Fe-4S ferredoxins"/>
    <property type="match status" value="1"/>
</dbReference>
<dbReference type="GO" id="GO:0051536">
    <property type="term" value="F:iron-sulfur cluster binding"/>
    <property type="evidence" value="ECO:0007669"/>
    <property type="project" value="UniProtKB-KW"/>
</dbReference>
<dbReference type="Pfam" id="PF00881">
    <property type="entry name" value="Nitroreductase"/>
    <property type="match status" value="1"/>
</dbReference>
<evidence type="ECO:0000256" key="3">
    <source>
        <dbReference type="ARBA" id="ARBA00023002"/>
    </source>
</evidence>
<dbReference type="Pfam" id="PF13237">
    <property type="entry name" value="Fer4_10"/>
    <property type="match status" value="1"/>
</dbReference>
<dbReference type="InterPro" id="IPR017900">
    <property type="entry name" value="4Fe4S_Fe_S_CS"/>
</dbReference>
<feature type="domain" description="4Fe-4S ferredoxin-type" evidence="6">
    <location>
        <begin position="1"/>
        <end position="19"/>
    </location>
</feature>
<dbReference type="PANTHER" id="PTHR43673">
    <property type="entry name" value="NAD(P)H NITROREDUCTASE YDGI-RELATED"/>
    <property type="match status" value="1"/>
</dbReference>
<dbReference type="InterPro" id="IPR029479">
    <property type="entry name" value="Nitroreductase"/>
</dbReference>
<evidence type="ECO:0000256" key="4">
    <source>
        <dbReference type="ARBA" id="ARBA00023004"/>
    </source>
</evidence>
<name>A0AAX2JFW9_9FUSO</name>
<keyword evidence="3 7" id="KW-0560">Oxidoreductase</keyword>
<dbReference type="Gene3D" id="3.30.70.20">
    <property type="match status" value="1"/>
</dbReference>
<dbReference type="CDD" id="cd02143">
    <property type="entry name" value="nitroreductase_FeS-like"/>
    <property type="match status" value="1"/>
</dbReference>
<evidence type="ECO:0000313" key="8">
    <source>
        <dbReference type="Proteomes" id="UP000249008"/>
    </source>
</evidence>
<dbReference type="PROSITE" id="PS51379">
    <property type="entry name" value="4FE4S_FER_2"/>
    <property type="match status" value="2"/>
</dbReference>
<keyword evidence="4" id="KW-0408">Iron</keyword>
<dbReference type="InterPro" id="IPR000415">
    <property type="entry name" value="Nitroreductase-like"/>
</dbReference>
<proteinExistence type="inferred from homology"/>
<dbReference type="PANTHER" id="PTHR43673:SF10">
    <property type="entry name" value="NADH DEHYDROGENASE_NAD(P)H NITROREDUCTASE XCC3605-RELATED"/>
    <property type="match status" value="1"/>
</dbReference>
<dbReference type="GeneID" id="78453809"/>
<gene>
    <name evidence="7" type="primary">nfrA_1</name>
    <name evidence="7" type="ORF">NCTC12112_02531</name>
</gene>
<dbReference type="EMBL" id="LS483487">
    <property type="protein sequence ID" value="SQJ11032.1"/>
    <property type="molecule type" value="Genomic_DNA"/>
</dbReference>
<dbReference type="AlphaFoldDB" id="A0AAX2JFW9"/>